<protein>
    <recommendedName>
        <fullName evidence="3">Altered inheritance of mitochondria protein 9, mitochondrial</fullName>
    </recommendedName>
    <alternativeName>
        <fullName evidence="6">Found in mitochondrial proteome protein 29</fullName>
    </alternativeName>
</protein>
<name>A0ABR1LLH0_9PEZI</name>
<dbReference type="EMBL" id="JBBPEH010000008">
    <property type="protein sequence ID" value="KAK7535366.1"/>
    <property type="molecule type" value="Genomic_DNA"/>
</dbReference>
<evidence type="ECO:0000256" key="4">
    <source>
        <dbReference type="ARBA" id="ARBA00022946"/>
    </source>
</evidence>
<evidence type="ECO:0000313" key="8">
    <source>
        <dbReference type="Proteomes" id="UP001360953"/>
    </source>
</evidence>
<keyword evidence="5" id="KW-0496">Mitochondrion</keyword>
<proteinExistence type="inferred from homology"/>
<evidence type="ECO:0000313" key="7">
    <source>
        <dbReference type="EMBL" id="KAK7535366.1"/>
    </source>
</evidence>
<dbReference type="SUPFAM" id="SSF56112">
    <property type="entry name" value="Protein kinase-like (PK-like)"/>
    <property type="match status" value="1"/>
</dbReference>
<evidence type="ECO:0000256" key="2">
    <source>
        <dbReference type="ARBA" id="ARBA00005543"/>
    </source>
</evidence>
<dbReference type="PANTHER" id="PTHR36091:SF1">
    <property type="entry name" value="ALTERED INHERITANCE OF MITOCHONDRIA PROTEIN 9, MITOCHONDRIAL"/>
    <property type="match status" value="1"/>
</dbReference>
<dbReference type="GeneID" id="92033785"/>
<organism evidence="7 8">
    <name type="scientific">Phyllosticta citribraziliensis</name>
    <dbReference type="NCBI Taxonomy" id="989973"/>
    <lineage>
        <taxon>Eukaryota</taxon>
        <taxon>Fungi</taxon>
        <taxon>Dikarya</taxon>
        <taxon>Ascomycota</taxon>
        <taxon>Pezizomycotina</taxon>
        <taxon>Dothideomycetes</taxon>
        <taxon>Dothideomycetes incertae sedis</taxon>
        <taxon>Botryosphaeriales</taxon>
        <taxon>Phyllostictaceae</taxon>
        <taxon>Phyllosticta</taxon>
    </lineage>
</organism>
<reference evidence="7 8" key="1">
    <citation type="submission" date="2024-04" db="EMBL/GenBank/DDBJ databases">
        <title>Phyllosticta paracitricarpa is synonymous to the EU quarantine fungus P. citricarpa based on phylogenomic analyses.</title>
        <authorList>
            <consortium name="Lawrence Berkeley National Laboratory"/>
            <person name="Van ingen-buijs V.A."/>
            <person name="Van westerhoven A.C."/>
            <person name="Haridas S."/>
            <person name="Skiadas P."/>
            <person name="Martin F."/>
            <person name="Groenewald J.Z."/>
            <person name="Crous P.W."/>
            <person name="Seidl M.F."/>
        </authorList>
    </citation>
    <scope>NUCLEOTIDE SEQUENCE [LARGE SCALE GENOMIC DNA]</scope>
    <source>
        <strain evidence="7 8">CPC 17464</strain>
    </source>
</reference>
<comment type="caution">
    <text evidence="7">The sequence shown here is derived from an EMBL/GenBank/DDBJ whole genome shotgun (WGS) entry which is preliminary data.</text>
</comment>
<evidence type="ECO:0000256" key="5">
    <source>
        <dbReference type="ARBA" id="ARBA00023128"/>
    </source>
</evidence>
<dbReference type="Gene3D" id="3.90.1200.10">
    <property type="match status" value="1"/>
</dbReference>
<evidence type="ECO:0000256" key="6">
    <source>
        <dbReference type="ARBA" id="ARBA00031849"/>
    </source>
</evidence>
<evidence type="ECO:0000256" key="1">
    <source>
        <dbReference type="ARBA" id="ARBA00004173"/>
    </source>
</evidence>
<evidence type="ECO:0000256" key="3">
    <source>
        <dbReference type="ARBA" id="ARBA00016197"/>
    </source>
</evidence>
<dbReference type="Proteomes" id="UP001360953">
    <property type="component" value="Unassembled WGS sequence"/>
</dbReference>
<gene>
    <name evidence="7" type="ORF">J3D65DRAFT_631008</name>
</gene>
<comment type="similarity">
    <text evidence="2">Belongs to the AIM9 family.</text>
</comment>
<comment type="subcellular location">
    <subcellularLocation>
        <location evidence="1">Mitochondrion</location>
    </subcellularLocation>
</comment>
<dbReference type="RefSeq" id="XP_066654091.1">
    <property type="nucleotide sequence ID" value="XM_066800879.1"/>
</dbReference>
<accession>A0ABR1LLH0</accession>
<keyword evidence="4" id="KW-0809">Transit peptide</keyword>
<keyword evidence="8" id="KW-1185">Reference proteome</keyword>
<dbReference type="InterPro" id="IPR051035">
    <property type="entry name" value="Mito_inheritance_9"/>
</dbReference>
<sequence length="531" mass="60678">MIRLATWAQSSVALRTMRAIKPPFLRPTFALANALHSRRPMSSEAPAQEKHFFAYDSHCKLCNQGEEVKTLYDFAAIQSIAEHDAYFVCLPVEEGGVERIARGSFYQLLRLNAKLPSSPSGTTAIMKLTNPSSEHSVFVDQTVNSEVATMEFVRGILNLPVPMTRLYSSTDYWETTSVGSDNKALPEMQFIIMNAAEGTPLRQAWAELEWKAQVTAVTEVFDFERKLASYQFKWYGSLYFNQIYSQHTYQFNPLETTSTKLGRAWTGPSVSNTRIRREGVNRDRRPWGHATELQYGPWKSAVDYVQTQLQHDIDRMSEHASKSVEDQAQKEELQPSTDVKVELLRKALSIVEHVMPKDGESTAARLCHPDLNFGNIFVDEKGHIKSVIGWRGAWVGPLFATHPPTKPPWYRIERCSSGDTYSPEQFINQLKFQGYGKEIEQFLRAKEARDQEEDKVRKNPVTSLMAAVEQLASGYTLPLRHFLVAVQRSWNRFSTKDPCPYSFTEEEIKEHFEEAEDGTMKEQCMMVAEWI</sequence>
<dbReference type="InterPro" id="IPR011009">
    <property type="entry name" value="Kinase-like_dom_sf"/>
</dbReference>
<dbReference type="PANTHER" id="PTHR36091">
    <property type="entry name" value="ALTERED INHERITANCE OF MITOCHONDRIA PROTEIN 9, MITOCHONDRIAL"/>
    <property type="match status" value="1"/>
</dbReference>